<dbReference type="InterPro" id="IPR002885">
    <property type="entry name" value="PPR_rpt"/>
</dbReference>
<evidence type="ECO:0000256" key="1">
    <source>
        <dbReference type="SAM" id="MobiDB-lite"/>
    </source>
</evidence>
<dbReference type="Pfam" id="PF01535">
    <property type="entry name" value="PPR"/>
    <property type="match status" value="1"/>
</dbReference>
<proteinExistence type="predicted"/>
<dbReference type="Gene3D" id="1.25.40.10">
    <property type="entry name" value="Tetratricopeptide repeat domain"/>
    <property type="match status" value="1"/>
</dbReference>
<gene>
    <name evidence="2" type="ORF">DFH07DRAFT_960214</name>
</gene>
<name>A0AAD7NAA0_9AGAR</name>
<dbReference type="InterPro" id="IPR011990">
    <property type="entry name" value="TPR-like_helical_dom_sf"/>
</dbReference>
<dbReference type="AlphaFoldDB" id="A0AAD7NAA0"/>
<accession>A0AAD7NAA0</accession>
<evidence type="ECO:0000313" key="3">
    <source>
        <dbReference type="Proteomes" id="UP001215280"/>
    </source>
</evidence>
<dbReference type="EMBL" id="JARJLG010000071">
    <property type="protein sequence ID" value="KAJ7753371.1"/>
    <property type="molecule type" value="Genomic_DNA"/>
</dbReference>
<feature type="compositionally biased region" description="Polar residues" evidence="1">
    <location>
        <begin position="303"/>
        <end position="321"/>
    </location>
</feature>
<evidence type="ECO:0000313" key="2">
    <source>
        <dbReference type="EMBL" id="KAJ7753371.1"/>
    </source>
</evidence>
<sequence>MTHLLRTRGVRLIPPLLSPPRKLFCASFNTQRSQIEPLDPDSDRKALSLESRNRSLVDYVEREHFWAAERLRLHLISELAPIDPNPAYERAALAQITFHGRQDLKAFLTWLDLVPDNKVPWRVERGPLTKTRNLLFRTGNPSRNLQLIKEFSLVCAAKGYGRLVWDDLILLMTRFEHAEEATVFFLKYEVALRRYYVRYHPGLVEETANRQRYLLVMWCCNVGWLREAVKLVQNSADYNITQACRWLIDLLRVQNDTEGIALVEECLSRRRNRPDTQTEPALSTKMTTAQRFSDIFTRSSEPSTVIQTHPRSPTPFHSTRSIIEGSGTLRPRSWIASRLKEVKCLLSRRSLVSFRPPGSDLHSFIAHYDVCKAHPRGLFILRKRALTASDPSSHTWLCKEMFYLHESRKFADIVALFGANFRTAFLPPKPWRAIRELADPLADQSRTLHIVPTRLDINRADAWVIWNAIVRLAVHLPAPLPVLDALRFSVVHYSATLTGRQFRAFPTSFTAVLRSLIWAYGEAGAVDRAAAVAGDVSLIGQMHLSNVGLLDELAGVYARTGDVAAATRLLGSLEEMMPRLATYGVMMDAYLQAGFVQEAFELEARMKQKCHYVPGANWRMDATLRALRAAEDALDPEVYIAF</sequence>
<protein>
    <recommendedName>
        <fullName evidence="4">Pentatricopeptide repeat-containing protein</fullName>
    </recommendedName>
</protein>
<keyword evidence="3" id="KW-1185">Reference proteome</keyword>
<reference evidence="2" key="1">
    <citation type="submission" date="2023-03" db="EMBL/GenBank/DDBJ databases">
        <title>Massive genome expansion in bonnet fungi (Mycena s.s.) driven by repeated elements and novel gene families across ecological guilds.</title>
        <authorList>
            <consortium name="Lawrence Berkeley National Laboratory"/>
            <person name="Harder C.B."/>
            <person name="Miyauchi S."/>
            <person name="Viragh M."/>
            <person name="Kuo A."/>
            <person name="Thoen E."/>
            <person name="Andreopoulos B."/>
            <person name="Lu D."/>
            <person name="Skrede I."/>
            <person name="Drula E."/>
            <person name="Henrissat B."/>
            <person name="Morin E."/>
            <person name="Kohler A."/>
            <person name="Barry K."/>
            <person name="LaButti K."/>
            <person name="Morin E."/>
            <person name="Salamov A."/>
            <person name="Lipzen A."/>
            <person name="Mereny Z."/>
            <person name="Hegedus B."/>
            <person name="Baldrian P."/>
            <person name="Stursova M."/>
            <person name="Weitz H."/>
            <person name="Taylor A."/>
            <person name="Grigoriev I.V."/>
            <person name="Nagy L.G."/>
            <person name="Martin F."/>
            <person name="Kauserud H."/>
        </authorList>
    </citation>
    <scope>NUCLEOTIDE SEQUENCE</scope>
    <source>
        <strain evidence="2">CBHHK188m</strain>
    </source>
</reference>
<dbReference type="Proteomes" id="UP001215280">
    <property type="component" value="Unassembled WGS sequence"/>
</dbReference>
<comment type="caution">
    <text evidence="2">The sequence shown here is derived from an EMBL/GenBank/DDBJ whole genome shotgun (WGS) entry which is preliminary data.</text>
</comment>
<evidence type="ECO:0008006" key="4">
    <source>
        <dbReference type="Google" id="ProtNLM"/>
    </source>
</evidence>
<feature type="region of interest" description="Disordered" evidence="1">
    <location>
        <begin position="303"/>
        <end position="322"/>
    </location>
</feature>
<organism evidence="2 3">
    <name type="scientific">Mycena maculata</name>
    <dbReference type="NCBI Taxonomy" id="230809"/>
    <lineage>
        <taxon>Eukaryota</taxon>
        <taxon>Fungi</taxon>
        <taxon>Dikarya</taxon>
        <taxon>Basidiomycota</taxon>
        <taxon>Agaricomycotina</taxon>
        <taxon>Agaricomycetes</taxon>
        <taxon>Agaricomycetidae</taxon>
        <taxon>Agaricales</taxon>
        <taxon>Marasmiineae</taxon>
        <taxon>Mycenaceae</taxon>
        <taxon>Mycena</taxon>
    </lineage>
</organism>